<proteinExistence type="predicted"/>
<feature type="region of interest" description="Disordered" evidence="1">
    <location>
        <begin position="16"/>
        <end position="42"/>
    </location>
</feature>
<accession>Q4S153</accession>
<gene>
    <name evidence="2" type="ORF">GSTENG00025711001</name>
</gene>
<sequence>YFLNTAYKEFVTEEAQYRGKNPTRPVTMSGQQKTHLEQKSKK</sequence>
<feature type="compositionally biased region" description="Polar residues" evidence="1">
    <location>
        <begin position="24"/>
        <end position="33"/>
    </location>
</feature>
<evidence type="ECO:0000313" key="2">
    <source>
        <dbReference type="EMBL" id="CAG05629.1"/>
    </source>
</evidence>
<name>Q4S153_TETNG</name>
<protein>
    <submittedName>
        <fullName evidence="2">(spotted green pufferfish) hypothetical protein</fullName>
    </submittedName>
</protein>
<dbReference type="KEGG" id="tng:GSTEN00025711G001"/>
<dbReference type="AlphaFoldDB" id="Q4S153"/>
<comment type="caution">
    <text evidence="2">The sequence shown here is derived from an EMBL/GenBank/DDBJ whole genome shotgun (WGS) entry which is preliminary data.</text>
</comment>
<dbReference type="EMBL" id="CAAE01014769">
    <property type="protein sequence ID" value="CAG05629.1"/>
    <property type="molecule type" value="Genomic_DNA"/>
</dbReference>
<reference evidence="2" key="1">
    <citation type="journal article" date="2004" name="Nature">
        <title>Genome duplication in the teleost fish Tetraodon nigroviridis reveals the early vertebrate proto-karyotype.</title>
        <authorList>
            <person name="Jaillon O."/>
            <person name="Aury J.-M."/>
            <person name="Brunet F."/>
            <person name="Petit J.-L."/>
            <person name="Stange-Thomann N."/>
            <person name="Mauceli E."/>
            <person name="Bouneau L."/>
            <person name="Fischer C."/>
            <person name="Ozouf-Costaz C."/>
            <person name="Bernot A."/>
            <person name="Nicaud S."/>
            <person name="Jaffe D."/>
            <person name="Fisher S."/>
            <person name="Lutfalla G."/>
            <person name="Dossat C."/>
            <person name="Segurens B."/>
            <person name="Dasilva C."/>
            <person name="Salanoubat M."/>
            <person name="Levy M."/>
            <person name="Boudet N."/>
            <person name="Castellano S."/>
            <person name="Anthouard V."/>
            <person name="Jubin C."/>
            <person name="Castelli V."/>
            <person name="Katinka M."/>
            <person name="Vacherie B."/>
            <person name="Biemont C."/>
            <person name="Skalli Z."/>
            <person name="Cattolico L."/>
            <person name="Poulain J."/>
            <person name="De Berardinis V."/>
            <person name="Cruaud C."/>
            <person name="Duprat S."/>
            <person name="Brottier P."/>
            <person name="Coutanceau J.-P."/>
            <person name="Gouzy J."/>
            <person name="Parra G."/>
            <person name="Lardier G."/>
            <person name="Chapple C."/>
            <person name="McKernan K.J."/>
            <person name="McEwan P."/>
            <person name="Bosak S."/>
            <person name="Kellis M."/>
            <person name="Volff J.-N."/>
            <person name="Guigo R."/>
            <person name="Zody M.C."/>
            <person name="Mesirov J."/>
            <person name="Lindblad-Toh K."/>
            <person name="Birren B."/>
            <person name="Nusbaum C."/>
            <person name="Kahn D."/>
            <person name="Robinson-Rechavi M."/>
            <person name="Laudet V."/>
            <person name="Schachter V."/>
            <person name="Quetier F."/>
            <person name="Saurin W."/>
            <person name="Scarpelli C."/>
            <person name="Wincker P."/>
            <person name="Lander E.S."/>
            <person name="Weissenbach J."/>
            <person name="Roest Crollius H."/>
        </authorList>
    </citation>
    <scope>NUCLEOTIDE SEQUENCE [LARGE SCALE GENOMIC DNA]</scope>
</reference>
<reference evidence="2" key="2">
    <citation type="submission" date="2004-02" db="EMBL/GenBank/DDBJ databases">
        <authorList>
            <consortium name="Genoscope"/>
            <consortium name="Whitehead Institute Centre for Genome Research"/>
        </authorList>
    </citation>
    <scope>NUCLEOTIDE SEQUENCE</scope>
</reference>
<organism evidence="2">
    <name type="scientific">Tetraodon nigroviridis</name>
    <name type="common">Spotted green pufferfish</name>
    <name type="synonym">Chelonodon nigroviridis</name>
    <dbReference type="NCBI Taxonomy" id="99883"/>
    <lineage>
        <taxon>Eukaryota</taxon>
        <taxon>Metazoa</taxon>
        <taxon>Chordata</taxon>
        <taxon>Craniata</taxon>
        <taxon>Vertebrata</taxon>
        <taxon>Euteleostomi</taxon>
        <taxon>Actinopterygii</taxon>
        <taxon>Neopterygii</taxon>
        <taxon>Teleostei</taxon>
        <taxon>Neoteleostei</taxon>
        <taxon>Acanthomorphata</taxon>
        <taxon>Eupercaria</taxon>
        <taxon>Tetraodontiformes</taxon>
        <taxon>Tetradontoidea</taxon>
        <taxon>Tetraodontidae</taxon>
        <taxon>Tetraodon</taxon>
    </lineage>
</organism>
<feature type="non-terminal residue" evidence="2">
    <location>
        <position position="1"/>
    </location>
</feature>
<evidence type="ECO:0000256" key="1">
    <source>
        <dbReference type="SAM" id="MobiDB-lite"/>
    </source>
</evidence>